<protein>
    <recommendedName>
        <fullName evidence="2">carbonic anhydrase</fullName>
        <ecNumber evidence="2">4.2.1.1</ecNumber>
    </recommendedName>
</protein>
<feature type="binding site" evidence="8">
    <location>
        <position position="105"/>
    </location>
    <ligand>
        <name>Zn(2+)</name>
        <dbReference type="ChEBI" id="CHEBI:29105"/>
    </ligand>
</feature>
<proteinExistence type="inferred from homology"/>
<dbReference type="EMBL" id="QNTT01000081">
    <property type="protein sequence ID" value="RBA30473.1"/>
    <property type="molecule type" value="Genomic_DNA"/>
</dbReference>
<comment type="similarity">
    <text evidence="1">Belongs to the beta-class carbonic anhydrase family.</text>
</comment>
<dbReference type="PANTHER" id="PTHR11002">
    <property type="entry name" value="CARBONIC ANHYDRASE"/>
    <property type="match status" value="1"/>
</dbReference>
<name>A0A365P6T6_9ACTN</name>
<feature type="binding site" evidence="8">
    <location>
        <position position="52"/>
    </location>
    <ligand>
        <name>Zn(2+)</name>
        <dbReference type="ChEBI" id="CHEBI:29105"/>
    </ligand>
</feature>
<evidence type="ECO:0000256" key="5">
    <source>
        <dbReference type="ARBA" id="ARBA00023239"/>
    </source>
</evidence>
<evidence type="ECO:0000256" key="3">
    <source>
        <dbReference type="ARBA" id="ARBA00022723"/>
    </source>
</evidence>
<dbReference type="Proteomes" id="UP000252187">
    <property type="component" value="Unassembled WGS sequence"/>
</dbReference>
<dbReference type="EC" id="4.2.1.1" evidence="2"/>
<dbReference type="SMART" id="SM00947">
    <property type="entry name" value="Pro_CA"/>
    <property type="match status" value="1"/>
</dbReference>
<reference evidence="9 10" key="1">
    <citation type="submission" date="2018-06" db="EMBL/GenBank/DDBJ databases">
        <title>Whole genome sequencing of four bacterial strains from South Shetland trench revealing bio-synthetic gene clusters.</title>
        <authorList>
            <person name="Abdel-Mageed W.M."/>
            <person name="Lehri B."/>
            <person name="Jarmusch S.A."/>
            <person name="Miranda K."/>
            <person name="Goodfellow M."/>
            <person name="Jaspars M."/>
            <person name="Karlyshev A.V."/>
        </authorList>
    </citation>
    <scope>NUCLEOTIDE SEQUENCE [LARGE SCALE GENOMIC DNA]</scope>
    <source>
        <strain evidence="9 10">SST1</strain>
    </source>
</reference>
<dbReference type="PROSITE" id="PS00704">
    <property type="entry name" value="PROK_CO2_ANHYDRASE_1"/>
    <property type="match status" value="1"/>
</dbReference>
<evidence type="ECO:0000256" key="8">
    <source>
        <dbReference type="PIRSR" id="PIRSR601765-1"/>
    </source>
</evidence>
<dbReference type="PANTHER" id="PTHR11002:SF79">
    <property type="entry name" value="CARBONIC ANHYDRASE 2"/>
    <property type="match status" value="1"/>
</dbReference>
<dbReference type="InterPro" id="IPR036874">
    <property type="entry name" value="Carbonic_anhydrase_sf"/>
</dbReference>
<comment type="caution">
    <text evidence="9">The sequence shown here is derived from an EMBL/GenBank/DDBJ whole genome shotgun (WGS) entry which is preliminary data.</text>
</comment>
<evidence type="ECO:0000313" key="9">
    <source>
        <dbReference type="EMBL" id="RBA30473.1"/>
    </source>
</evidence>
<evidence type="ECO:0000313" key="10">
    <source>
        <dbReference type="Proteomes" id="UP000252187"/>
    </source>
</evidence>
<dbReference type="CDD" id="cd03378">
    <property type="entry name" value="beta_CA_cladeC"/>
    <property type="match status" value="1"/>
</dbReference>
<evidence type="ECO:0000256" key="1">
    <source>
        <dbReference type="ARBA" id="ARBA00006217"/>
    </source>
</evidence>
<organism evidence="9 10">
    <name type="scientific">Dietzia maris</name>
    <dbReference type="NCBI Taxonomy" id="37915"/>
    <lineage>
        <taxon>Bacteria</taxon>
        <taxon>Bacillati</taxon>
        <taxon>Actinomycetota</taxon>
        <taxon>Actinomycetes</taxon>
        <taxon>Mycobacteriales</taxon>
        <taxon>Dietziaceae</taxon>
        <taxon>Dietzia</taxon>
    </lineage>
</organism>
<dbReference type="GO" id="GO:0015976">
    <property type="term" value="P:carbon utilization"/>
    <property type="evidence" value="ECO:0007669"/>
    <property type="project" value="InterPro"/>
</dbReference>
<dbReference type="InterPro" id="IPR015892">
    <property type="entry name" value="Carbonic_anhydrase_CS"/>
</dbReference>
<feature type="binding site" evidence="8">
    <location>
        <position position="108"/>
    </location>
    <ligand>
        <name>Zn(2+)</name>
        <dbReference type="ChEBI" id="CHEBI:29105"/>
    </ligand>
</feature>
<evidence type="ECO:0000256" key="2">
    <source>
        <dbReference type="ARBA" id="ARBA00012925"/>
    </source>
</evidence>
<keyword evidence="3 8" id="KW-0479">Metal-binding</keyword>
<dbReference type="InterPro" id="IPR001765">
    <property type="entry name" value="Carbonic_anhydrase"/>
</dbReference>
<keyword evidence="5" id="KW-0456">Lyase</keyword>
<sequence length="207" mass="22058">MQIAKTPEAALARLLRGNARYVAGENLNEHKDPSRRTELAGQQNPFAQVFGCADSRVPAEVVFDQGLGDLFVIRNAGHIVDSSVLGSIEFGIEALNIPLTLVLGHTSCGAVGATITAIDTHSTPSGYLRDVVERISPAVFEARRDPDAGYDDVVVENVRHTVTAIRQKSAVVDRAITEGRTAIVGAIYNLEEGTVTPVHTEGTVTEG</sequence>
<dbReference type="AlphaFoldDB" id="A0A365P6T6"/>
<evidence type="ECO:0000256" key="6">
    <source>
        <dbReference type="ARBA" id="ARBA00024993"/>
    </source>
</evidence>
<gene>
    <name evidence="9" type="ORF">DQ226_17085</name>
</gene>
<keyword evidence="4 8" id="KW-0862">Zinc</keyword>
<feature type="binding site" evidence="8">
    <location>
        <position position="54"/>
    </location>
    <ligand>
        <name>Zn(2+)</name>
        <dbReference type="ChEBI" id="CHEBI:29105"/>
    </ligand>
</feature>
<dbReference type="SUPFAM" id="SSF53056">
    <property type="entry name" value="beta-carbonic anhydrase, cab"/>
    <property type="match status" value="1"/>
</dbReference>
<evidence type="ECO:0000256" key="4">
    <source>
        <dbReference type="ARBA" id="ARBA00022833"/>
    </source>
</evidence>
<dbReference type="Pfam" id="PF00484">
    <property type="entry name" value="Pro_CA"/>
    <property type="match status" value="1"/>
</dbReference>
<comment type="function">
    <text evidence="6">Catalyzes the reversible hydration of carbon dioxide to form bicarbonate.</text>
</comment>
<dbReference type="FunFam" id="3.40.1050.10:FF:000006">
    <property type="entry name" value="Carbonic anhydrase"/>
    <property type="match status" value="1"/>
</dbReference>
<accession>A0A365P6T6</accession>
<comment type="cofactor">
    <cofactor evidence="8">
        <name>Zn(2+)</name>
        <dbReference type="ChEBI" id="CHEBI:29105"/>
    </cofactor>
    <text evidence="8">Binds 1 zinc ion per subunit.</text>
</comment>
<dbReference type="GO" id="GO:0008270">
    <property type="term" value="F:zinc ion binding"/>
    <property type="evidence" value="ECO:0007669"/>
    <property type="project" value="InterPro"/>
</dbReference>
<evidence type="ECO:0000256" key="7">
    <source>
        <dbReference type="ARBA" id="ARBA00048348"/>
    </source>
</evidence>
<dbReference type="Gene3D" id="3.40.1050.10">
    <property type="entry name" value="Carbonic anhydrase"/>
    <property type="match status" value="1"/>
</dbReference>
<comment type="catalytic activity">
    <reaction evidence="7">
        <text>hydrogencarbonate + H(+) = CO2 + H2O</text>
        <dbReference type="Rhea" id="RHEA:10748"/>
        <dbReference type="ChEBI" id="CHEBI:15377"/>
        <dbReference type="ChEBI" id="CHEBI:15378"/>
        <dbReference type="ChEBI" id="CHEBI:16526"/>
        <dbReference type="ChEBI" id="CHEBI:17544"/>
        <dbReference type="EC" id="4.2.1.1"/>
    </reaction>
</comment>
<dbReference type="GO" id="GO:0004089">
    <property type="term" value="F:carbonate dehydratase activity"/>
    <property type="evidence" value="ECO:0007669"/>
    <property type="project" value="UniProtKB-EC"/>
</dbReference>